<keyword evidence="3" id="KW-0472">Membrane</keyword>
<dbReference type="RefSeq" id="WP_286485794.1">
    <property type="nucleotide sequence ID" value="NZ_JACALR010000003.1"/>
</dbReference>
<dbReference type="SMART" id="SM00342">
    <property type="entry name" value="HTH_ARAC"/>
    <property type="match status" value="1"/>
</dbReference>
<evidence type="ECO:0000256" key="4">
    <source>
        <dbReference type="SAM" id="SignalP"/>
    </source>
</evidence>
<accession>A0AAW7DGT2</accession>
<evidence type="ECO:0000313" key="6">
    <source>
        <dbReference type="EMBL" id="MDM1551199.1"/>
    </source>
</evidence>
<sequence length="523" mass="62160">MKILFLLFFCVSTFAISQSKINQGQLLLSDKIITLSKQKHFNNLSDTYSHGEKMLRYAETDYDKIWVYRFLADVKDKQADYLEAIKLYEIAENYAYKNKYYEEVFMINFLLTNSYRSVGLIEKSENSWKKALLVKDYVNKVDANFFINQNNAIKAEFYDQFCDAIVYRTHNVNIQEEVYKTHKTETNYIDLLAHYTVLAYDYIKCGKIDKGKQYINIVESYLKKLDELEKFYSLEKFYLCKALLAEESNDHEKATSWFDLSYQLAIRKNNNRAVKSIVENALIKNVNLKEYKKQENQLLKTYKDLNAKKLEESSKISTYEISKKDQDITTKEYIIFLISGILVILICLICWFVIKNNRNKKKTKEKFEQLIRALENEKQTRAKPELEIPKEIKVNTESYISEETEKDLLKRLNDFEKGKKYTVKGYSITNLAMLLKTNPKYVSYVISKYKNKNFNDYINHLRIQYITKKIYTEKEYRQYKISYLSEISGFSNHSHFTSVFKKEQQMSPSQFIKLIIEMEDKKS</sequence>
<dbReference type="InterPro" id="IPR009057">
    <property type="entry name" value="Homeodomain-like_sf"/>
</dbReference>
<feature type="chain" id="PRO_5043622359" evidence="4">
    <location>
        <begin position="18"/>
        <end position="523"/>
    </location>
</feature>
<dbReference type="GO" id="GO:0043565">
    <property type="term" value="F:sequence-specific DNA binding"/>
    <property type="evidence" value="ECO:0007669"/>
    <property type="project" value="InterPro"/>
</dbReference>
<protein>
    <submittedName>
        <fullName evidence="6">Helix-turn-helix transcriptional regulator</fullName>
    </submittedName>
</protein>
<reference evidence="6" key="1">
    <citation type="submission" date="2020-06" db="EMBL/GenBank/DDBJ databases">
        <authorList>
            <person name="Dong N."/>
        </authorList>
    </citation>
    <scope>NUCLEOTIDE SEQUENCE</scope>
    <source>
        <strain evidence="6">210</strain>
    </source>
</reference>
<dbReference type="EMBL" id="JACALR010000003">
    <property type="protein sequence ID" value="MDM1551199.1"/>
    <property type="molecule type" value="Genomic_DNA"/>
</dbReference>
<dbReference type="Proteomes" id="UP001173578">
    <property type="component" value="Unassembled WGS sequence"/>
</dbReference>
<feature type="transmembrane region" description="Helical" evidence="3">
    <location>
        <begin position="333"/>
        <end position="354"/>
    </location>
</feature>
<keyword evidence="3" id="KW-0812">Transmembrane</keyword>
<proteinExistence type="predicted"/>
<gene>
    <name evidence="6" type="ORF">HX095_08220</name>
</gene>
<dbReference type="PROSITE" id="PS01124">
    <property type="entry name" value="HTH_ARAC_FAMILY_2"/>
    <property type="match status" value="1"/>
</dbReference>
<keyword evidence="2" id="KW-0804">Transcription</keyword>
<comment type="caution">
    <text evidence="6">The sequence shown here is derived from an EMBL/GenBank/DDBJ whole genome shotgun (WGS) entry which is preliminary data.</text>
</comment>
<evidence type="ECO:0000259" key="5">
    <source>
        <dbReference type="PROSITE" id="PS01124"/>
    </source>
</evidence>
<dbReference type="InterPro" id="IPR018060">
    <property type="entry name" value="HTH_AraC"/>
</dbReference>
<dbReference type="SUPFAM" id="SSF46689">
    <property type="entry name" value="Homeodomain-like"/>
    <property type="match status" value="1"/>
</dbReference>
<dbReference type="GO" id="GO:0003700">
    <property type="term" value="F:DNA-binding transcription factor activity"/>
    <property type="evidence" value="ECO:0007669"/>
    <property type="project" value="InterPro"/>
</dbReference>
<keyword evidence="1" id="KW-0805">Transcription regulation</keyword>
<dbReference type="AlphaFoldDB" id="A0AAW7DGT2"/>
<reference evidence="6" key="2">
    <citation type="journal article" date="2022" name="Sci. Total Environ.">
        <title>Prevalence, transmission, and molecular epidemiology of tet(X)-positive bacteria among humans, animals, and environmental niches in China: An epidemiological, and genomic-based study.</title>
        <authorList>
            <person name="Dong N."/>
            <person name="Zeng Y."/>
            <person name="Cai C."/>
            <person name="Sun C."/>
            <person name="Lu J."/>
            <person name="Liu C."/>
            <person name="Zhou H."/>
            <person name="Sun Q."/>
            <person name="Shu L."/>
            <person name="Wang H."/>
            <person name="Wang Y."/>
            <person name="Wang S."/>
            <person name="Wu C."/>
            <person name="Chan E.W."/>
            <person name="Chen G."/>
            <person name="Shen Z."/>
            <person name="Chen S."/>
            <person name="Zhang R."/>
        </authorList>
    </citation>
    <scope>NUCLEOTIDE SEQUENCE</scope>
    <source>
        <strain evidence="6">210</strain>
    </source>
</reference>
<evidence type="ECO:0000256" key="2">
    <source>
        <dbReference type="ARBA" id="ARBA00023163"/>
    </source>
</evidence>
<evidence type="ECO:0000256" key="3">
    <source>
        <dbReference type="SAM" id="Phobius"/>
    </source>
</evidence>
<organism evidence="6 7">
    <name type="scientific">Empedobacter falsenii</name>
    <dbReference type="NCBI Taxonomy" id="343874"/>
    <lineage>
        <taxon>Bacteria</taxon>
        <taxon>Pseudomonadati</taxon>
        <taxon>Bacteroidota</taxon>
        <taxon>Flavobacteriia</taxon>
        <taxon>Flavobacteriales</taxon>
        <taxon>Weeksellaceae</taxon>
        <taxon>Empedobacter</taxon>
    </lineage>
</organism>
<evidence type="ECO:0000313" key="7">
    <source>
        <dbReference type="Proteomes" id="UP001173578"/>
    </source>
</evidence>
<keyword evidence="3" id="KW-1133">Transmembrane helix</keyword>
<keyword evidence="4" id="KW-0732">Signal</keyword>
<feature type="signal peptide" evidence="4">
    <location>
        <begin position="1"/>
        <end position="17"/>
    </location>
</feature>
<evidence type="ECO:0000256" key="1">
    <source>
        <dbReference type="ARBA" id="ARBA00023015"/>
    </source>
</evidence>
<name>A0AAW7DGT2_9FLAO</name>
<feature type="domain" description="HTH araC/xylS-type" evidence="5">
    <location>
        <begin position="406"/>
        <end position="514"/>
    </location>
</feature>
<dbReference type="Gene3D" id="1.10.10.60">
    <property type="entry name" value="Homeodomain-like"/>
    <property type="match status" value="2"/>
</dbReference>